<keyword evidence="2" id="KW-1185">Reference proteome</keyword>
<dbReference type="Proteomes" id="UP000660885">
    <property type="component" value="Unassembled WGS sequence"/>
</dbReference>
<proteinExistence type="predicted"/>
<accession>A0ABS1U3N0</accession>
<protein>
    <submittedName>
        <fullName evidence="1">Uncharacterized protein</fullName>
    </submittedName>
</protein>
<dbReference type="InterPro" id="IPR046184">
    <property type="entry name" value="DUF6212"/>
</dbReference>
<name>A0ABS1U3N0_9PROT</name>
<reference evidence="1 2" key="1">
    <citation type="submission" date="2021-01" db="EMBL/GenBank/DDBJ databases">
        <title>Belnapia mucosa sp. nov. and Belnapia arida sp. nov., isolated from the Tabernas Desert (Almeria, Spain).</title>
        <authorList>
            <person name="Molina-Menor E."/>
            <person name="Vidal-Verdu A."/>
            <person name="Calonge A."/>
            <person name="Satari L."/>
            <person name="Pereto J."/>
            <person name="Porcar M."/>
        </authorList>
    </citation>
    <scope>NUCLEOTIDE SEQUENCE [LARGE SCALE GENOMIC DNA]</scope>
    <source>
        <strain evidence="1 2">T18</strain>
    </source>
</reference>
<comment type="caution">
    <text evidence="1">The sequence shown here is derived from an EMBL/GenBank/DDBJ whole genome shotgun (WGS) entry which is preliminary data.</text>
</comment>
<evidence type="ECO:0000313" key="2">
    <source>
        <dbReference type="Proteomes" id="UP000660885"/>
    </source>
</evidence>
<evidence type="ECO:0000313" key="1">
    <source>
        <dbReference type="EMBL" id="MBL6077906.1"/>
    </source>
</evidence>
<gene>
    <name evidence="1" type="ORF">JMJ56_07810</name>
</gene>
<sequence>MTVLIAPADLAELYDGSPTLLALDGVALALLAQPGLSAWQVTMHGGSLRLHRPGAAAEAATRPVPVPPTQVLAVLAPKAGAAAPLLAWWSAAAPELPPVIEAAEPAAALPELTRLALASLARQAAATAVLHRALAAARQEAEESREAIVSLIRHGSRQSPPAALSQVLALEPAPAGEAVPAAEGRLAAAQVLGLNLEGVASLALHVQEAHVGPAALLRLRLYGAESGRVHGAWLVPGEALQPGWLVLDLPSPLGPVRETAGLDIAVELEAGDGFALSLGAGVTAPERALAVRGGRVPERSLALRLWTAPFGRRFTVPPHWDAEAIGLELGWPGVPMRLPAQIWEAARFPAGQVEWVALGSEAPRLLASFGAGRRLAITLPLVPVNGLDLLQAEVAVARGDAGQLEAALWLQPEGVPLALESDLVLDAPEARWSGWRRPPPEGGPLLLPLALPPEGPRNVAVVLVLRHAGKPPAAPLRVEWSELVGLRGLGATARPEPVNPLPAPPPAEPVRAAPVPASPPAIAVPASPMMTMAGPHAALVRLQEYFVTPDGGYRHLDIWLEEVGDGPWAWPLLRFKLAQRGGGPVLEFRRREGWPNLFSIWPGTEGDGWGPYLLVREADLAGDLLDRLPHQRDRHMLAALVRLLPEAVARAVRESPEAAAQEAMWLGLAHRLAEALKVPAETA</sequence>
<dbReference type="RefSeq" id="WP_202831064.1">
    <property type="nucleotide sequence ID" value="NZ_JAETWB010000002.1"/>
</dbReference>
<dbReference type="Pfam" id="PF19717">
    <property type="entry name" value="DUF6212"/>
    <property type="match status" value="1"/>
</dbReference>
<organism evidence="1 2">
    <name type="scientific">Belnapia arida</name>
    <dbReference type="NCBI Taxonomy" id="2804533"/>
    <lineage>
        <taxon>Bacteria</taxon>
        <taxon>Pseudomonadati</taxon>
        <taxon>Pseudomonadota</taxon>
        <taxon>Alphaproteobacteria</taxon>
        <taxon>Acetobacterales</taxon>
        <taxon>Roseomonadaceae</taxon>
        <taxon>Belnapia</taxon>
    </lineage>
</organism>
<dbReference type="EMBL" id="JAETWB010000002">
    <property type="protein sequence ID" value="MBL6077906.1"/>
    <property type="molecule type" value="Genomic_DNA"/>
</dbReference>